<dbReference type="Pfam" id="PF19273">
    <property type="entry name" value="Exportin-5"/>
    <property type="match status" value="1"/>
</dbReference>
<evidence type="ECO:0000259" key="3">
    <source>
        <dbReference type="Pfam" id="PF08389"/>
    </source>
</evidence>
<dbReference type="EMBL" id="JAZDUA010000398">
    <property type="protein sequence ID" value="KAK7793205.1"/>
    <property type="molecule type" value="Genomic_DNA"/>
</dbReference>
<comment type="caution">
    <text evidence="6">The sequence shown here is derived from an EMBL/GenBank/DDBJ whole genome shotgun (WGS) entry which is preliminary data.</text>
</comment>
<dbReference type="InterPro" id="IPR013598">
    <property type="entry name" value="Exportin-1/Importin-b-like"/>
</dbReference>
<dbReference type="AlphaFoldDB" id="A0AAN9VBH1"/>
<evidence type="ECO:0000259" key="2">
    <source>
        <dbReference type="Pfam" id="PF03810"/>
    </source>
</evidence>
<dbReference type="SUPFAM" id="SSF48371">
    <property type="entry name" value="ARM repeat"/>
    <property type="match status" value="1"/>
</dbReference>
<dbReference type="GO" id="GO:0003723">
    <property type="term" value="F:RNA binding"/>
    <property type="evidence" value="ECO:0007669"/>
    <property type="project" value="TreeGrafter"/>
</dbReference>
<feature type="domain" description="Exportin-5 C-terminal" evidence="4">
    <location>
        <begin position="313"/>
        <end position="1153"/>
    </location>
</feature>
<dbReference type="InterPro" id="IPR001494">
    <property type="entry name" value="Importin-beta_N"/>
</dbReference>
<name>A0AAN9VBH1_9ORTH</name>
<evidence type="ECO:0000313" key="5">
    <source>
        <dbReference type="EMBL" id="KAK7788428.1"/>
    </source>
</evidence>
<dbReference type="Pfam" id="PF08389">
    <property type="entry name" value="Xpo1"/>
    <property type="match status" value="1"/>
</dbReference>
<organism evidence="6 7">
    <name type="scientific">Gryllus longicercus</name>
    <dbReference type="NCBI Taxonomy" id="2509291"/>
    <lineage>
        <taxon>Eukaryota</taxon>
        <taxon>Metazoa</taxon>
        <taxon>Ecdysozoa</taxon>
        <taxon>Arthropoda</taxon>
        <taxon>Hexapoda</taxon>
        <taxon>Insecta</taxon>
        <taxon>Pterygota</taxon>
        <taxon>Neoptera</taxon>
        <taxon>Polyneoptera</taxon>
        <taxon>Orthoptera</taxon>
        <taxon>Ensifera</taxon>
        <taxon>Gryllidea</taxon>
        <taxon>Grylloidea</taxon>
        <taxon>Gryllidae</taxon>
        <taxon>Gryllinae</taxon>
        <taxon>Gryllus</taxon>
    </lineage>
</organism>
<accession>A0AAN9VBH1</accession>
<evidence type="ECO:0000256" key="1">
    <source>
        <dbReference type="ARBA" id="ARBA00009466"/>
    </source>
</evidence>
<dbReference type="EMBL" id="JAZDUA010001125">
    <property type="protein sequence ID" value="KAK7788428.1"/>
    <property type="molecule type" value="Genomic_DNA"/>
</dbReference>
<evidence type="ECO:0000313" key="6">
    <source>
        <dbReference type="EMBL" id="KAK7793205.1"/>
    </source>
</evidence>
<gene>
    <name evidence="5" type="ORF">R5R35_012507</name>
    <name evidence="6" type="ORF">R5R35_012846</name>
</gene>
<dbReference type="Pfam" id="PF03810">
    <property type="entry name" value="IBN_N"/>
    <property type="match status" value="1"/>
</dbReference>
<evidence type="ECO:0008006" key="8">
    <source>
        <dbReference type="Google" id="ProtNLM"/>
    </source>
</evidence>
<keyword evidence="7" id="KW-1185">Reference proteome</keyword>
<feature type="domain" description="Importin N-terminal" evidence="2">
    <location>
        <begin position="32"/>
        <end position="98"/>
    </location>
</feature>
<proteinExistence type="inferred from homology"/>
<dbReference type="GO" id="GO:0006611">
    <property type="term" value="P:protein export from nucleus"/>
    <property type="evidence" value="ECO:0007669"/>
    <property type="project" value="InterPro"/>
</dbReference>
<comment type="similarity">
    <text evidence="1">Belongs to the exportin family.</text>
</comment>
<dbReference type="InterPro" id="IPR011989">
    <property type="entry name" value="ARM-like"/>
</dbReference>
<dbReference type="GO" id="GO:0005049">
    <property type="term" value="F:nuclear export signal receptor activity"/>
    <property type="evidence" value="ECO:0007669"/>
    <property type="project" value="InterPro"/>
</dbReference>
<feature type="domain" description="Exportin-1/Importin-beta-like" evidence="3">
    <location>
        <begin position="110"/>
        <end position="271"/>
    </location>
</feature>
<sequence length="1208" mass="136030">MEADIAVVAADLARAVELTMDPAVPQQQRMDAYTACERFKETSPLCAQCGFYLAQCSTMSHFVRHFGLQLMEHCVKYRWNQMSQQEKLFIKENAMKLLCNGIEPSLQEHNHMKDAMSRVVVEMIKREWPQQWPSLLAELNNACMRGESQTELVCFVFLRLVEDVALLQTLESNQRRKDIYQALTSNMEEIFSFFLSLIQDHCNKHKTKIAAGQFQEAAANARVVQVVLLTLTGFVEWVSIQHIMADDGHLLQILYLLLDQESFQMEAAECLLQIVMRKGKVEERKPLLVLFSEDAMQCVFKAVGDTSNGVVDERKYCFLKKLCQLLTGLGTQLCTLWGKDEGVSVRPPCFSDYLEVILAFTRHPSLTLSHYANSLWMAFFKHDQISKDHVFLTFIPKWVQSTAPKIIKASYPSVRSGAISDTAAYTVIDYDSEEEFSAYFHRCRSDMLDAFRQATLVAPLVTFAYVEEWLTIRIQKSMAELSIECNLLHPTFLEWEALSQVLESILSRILLSTERPSVGSGLRLLDLCLTYEPVDPLLLSTLLSCISALFVFLSMSPAESSASLLPRVLDKIFAALVFSEPGQTKESRSRAVKNVRRHAASLMVKIGQKYPLLLLPVFERIHATVQSLNSDPGQLSKMERVTLQEALLLISNHFCDYERQTKFVEEVIGSGASQWLSMGSEAFMGPREFMAFVGLDRPPVEPSSNDLNGQNRAHITFCVNLFMAVVKRCAWPDDPDRASRGGFVVSRTETGNPVCRNPATPHIMPLLPNLLQLLRVFNALWTPDALALLSDGYKAAHAMLVVDRTNLLGVGSPLPADHLDITRPRNQTPLDRMQHFLTLCHDYSYHILGNAGPSLGRDFYGLPGLAASLISTVFSNLEVIPDYRLRPVVRVFLKPFICSCPPAYYESVLLPVLSHFCPYMFQRLSNKWQYITQLYETGRIDDENTDTQEVLEDMLNRTLTREYLDVLKVALVGGSTDSGSLGFDMDQDEAPRPNVLLQTEVSELGSLILRYENTCQSVVLCIFRALFWNDTLASLKATQLAAPVVRLLASDGSLNPDVAAHIMTSVLQGLQMHGQHEGNQGSLLSLGAQVYEILRPNFPNIVDVMLQIPNCSPHELQKLDEKIVANNQKGTKVEKAKKEVFKRITSQLIGRSMGQLFRKEMKIADLPKMELPHRPKPPPLDELLQEGETLCPLFTPSTNHAVVRSDIT</sequence>
<dbReference type="GO" id="GO:0006405">
    <property type="term" value="P:RNA export from nucleus"/>
    <property type="evidence" value="ECO:0007669"/>
    <property type="project" value="TreeGrafter"/>
</dbReference>
<dbReference type="InterPro" id="IPR045478">
    <property type="entry name" value="Exportin-5_C"/>
</dbReference>
<protein>
    <recommendedName>
        <fullName evidence="8">Exportin-5</fullName>
    </recommendedName>
</protein>
<dbReference type="InterPro" id="IPR016024">
    <property type="entry name" value="ARM-type_fold"/>
</dbReference>
<reference evidence="6 7" key="1">
    <citation type="submission" date="2024-03" db="EMBL/GenBank/DDBJ databases">
        <title>The genome assembly and annotation of the cricket Gryllus longicercus Weissman &amp; Gray.</title>
        <authorList>
            <person name="Szrajer S."/>
            <person name="Gray D."/>
            <person name="Ylla G."/>
        </authorList>
    </citation>
    <scope>NUCLEOTIDE SEQUENCE [LARGE SCALE GENOMIC DNA]</scope>
    <source>
        <strain evidence="6">DAG 2021-001</strain>
        <tissue evidence="6">Whole body minus gut</tissue>
    </source>
</reference>
<dbReference type="PANTHER" id="PTHR11223">
    <property type="entry name" value="EXPORTIN 1/5"/>
    <property type="match status" value="1"/>
</dbReference>
<dbReference type="GO" id="GO:0031267">
    <property type="term" value="F:small GTPase binding"/>
    <property type="evidence" value="ECO:0007669"/>
    <property type="project" value="InterPro"/>
</dbReference>
<dbReference type="InterPro" id="IPR045065">
    <property type="entry name" value="XPO1/5"/>
</dbReference>
<dbReference type="GO" id="GO:0042565">
    <property type="term" value="C:RNA nuclear export complex"/>
    <property type="evidence" value="ECO:0007669"/>
    <property type="project" value="TreeGrafter"/>
</dbReference>
<evidence type="ECO:0000313" key="7">
    <source>
        <dbReference type="Proteomes" id="UP001378592"/>
    </source>
</evidence>
<dbReference type="GO" id="GO:0005737">
    <property type="term" value="C:cytoplasm"/>
    <property type="evidence" value="ECO:0007669"/>
    <property type="project" value="TreeGrafter"/>
</dbReference>
<evidence type="ECO:0000259" key="4">
    <source>
        <dbReference type="Pfam" id="PF19273"/>
    </source>
</evidence>
<dbReference type="Proteomes" id="UP001378592">
    <property type="component" value="Unassembled WGS sequence"/>
</dbReference>
<dbReference type="PANTHER" id="PTHR11223:SF3">
    <property type="entry name" value="EXPORTIN-5"/>
    <property type="match status" value="1"/>
</dbReference>
<dbReference type="FunFam" id="1.25.10.10:FF:000588">
    <property type="entry name" value="exportin-5 isoform X2"/>
    <property type="match status" value="1"/>
</dbReference>
<dbReference type="GO" id="GO:0005634">
    <property type="term" value="C:nucleus"/>
    <property type="evidence" value="ECO:0007669"/>
    <property type="project" value="TreeGrafter"/>
</dbReference>
<dbReference type="Gene3D" id="1.25.10.10">
    <property type="entry name" value="Leucine-rich Repeat Variant"/>
    <property type="match status" value="1"/>
</dbReference>